<feature type="domain" description="Endonuclease/exonuclease/phosphatase" evidence="1">
    <location>
        <begin position="319"/>
        <end position="611"/>
    </location>
</feature>
<accession>A0AAE0XGW6</accession>
<evidence type="ECO:0000313" key="2">
    <source>
        <dbReference type="EMBL" id="KAK3693185.1"/>
    </source>
</evidence>
<reference evidence="2" key="2">
    <citation type="submission" date="2023-06" db="EMBL/GenBank/DDBJ databases">
        <authorList>
            <consortium name="Lawrence Berkeley National Laboratory"/>
            <person name="Haridas S."/>
            <person name="Hensen N."/>
            <person name="Bonometti L."/>
            <person name="Westerberg I."/>
            <person name="Brannstrom I.O."/>
            <person name="Guillou S."/>
            <person name="Cros-Aarteil S."/>
            <person name="Calhoun S."/>
            <person name="Kuo A."/>
            <person name="Mondo S."/>
            <person name="Pangilinan J."/>
            <person name="Riley R."/>
            <person name="Labutti K."/>
            <person name="Andreopoulos B."/>
            <person name="Lipzen A."/>
            <person name="Chen C."/>
            <person name="Yanf M."/>
            <person name="Daum C."/>
            <person name="Ng V."/>
            <person name="Clum A."/>
            <person name="Steindorff A."/>
            <person name="Ohm R."/>
            <person name="Martin F."/>
            <person name="Silar P."/>
            <person name="Natvig D."/>
            <person name="Lalanne C."/>
            <person name="Gautier V."/>
            <person name="Ament-Velasquez S.L."/>
            <person name="Kruys A."/>
            <person name="Hutchinson M.I."/>
            <person name="Powell A.J."/>
            <person name="Barry K."/>
            <person name="Miller A.N."/>
            <person name="Grigoriev I.V."/>
            <person name="Debuchy R."/>
            <person name="Gladieux P."/>
            <person name="Thoren M.H."/>
            <person name="Johannesson H."/>
        </authorList>
    </citation>
    <scope>NUCLEOTIDE SEQUENCE</scope>
    <source>
        <strain evidence="2">CBS 314.62</strain>
    </source>
</reference>
<evidence type="ECO:0000313" key="3">
    <source>
        <dbReference type="Proteomes" id="UP001270362"/>
    </source>
</evidence>
<dbReference type="GO" id="GO:0004519">
    <property type="term" value="F:endonuclease activity"/>
    <property type="evidence" value="ECO:0007669"/>
    <property type="project" value="UniProtKB-KW"/>
</dbReference>
<dbReference type="PANTHER" id="PTHR42834">
    <property type="entry name" value="ENDONUCLEASE/EXONUCLEASE/PHOSPHATASE FAMILY PROTEIN (AFU_ORTHOLOGUE AFUA_3G09210)"/>
    <property type="match status" value="1"/>
</dbReference>
<proteinExistence type="predicted"/>
<dbReference type="InterPro" id="IPR036691">
    <property type="entry name" value="Endo/exonu/phosph_ase_sf"/>
</dbReference>
<organism evidence="2 3">
    <name type="scientific">Podospora appendiculata</name>
    <dbReference type="NCBI Taxonomy" id="314037"/>
    <lineage>
        <taxon>Eukaryota</taxon>
        <taxon>Fungi</taxon>
        <taxon>Dikarya</taxon>
        <taxon>Ascomycota</taxon>
        <taxon>Pezizomycotina</taxon>
        <taxon>Sordariomycetes</taxon>
        <taxon>Sordariomycetidae</taxon>
        <taxon>Sordariales</taxon>
        <taxon>Podosporaceae</taxon>
        <taxon>Podospora</taxon>
    </lineage>
</organism>
<dbReference type="EMBL" id="JAULSO010000001">
    <property type="protein sequence ID" value="KAK3693185.1"/>
    <property type="molecule type" value="Genomic_DNA"/>
</dbReference>
<gene>
    <name evidence="2" type="ORF">B0T22DRAFT_420340</name>
</gene>
<dbReference type="SUPFAM" id="SSF56219">
    <property type="entry name" value="DNase I-like"/>
    <property type="match status" value="1"/>
</dbReference>
<evidence type="ECO:0000259" key="1">
    <source>
        <dbReference type="Pfam" id="PF03372"/>
    </source>
</evidence>
<keyword evidence="2" id="KW-0540">Nuclease</keyword>
<dbReference type="CDD" id="cd04486">
    <property type="entry name" value="YhcR_OBF_like"/>
    <property type="match status" value="1"/>
</dbReference>
<dbReference type="Proteomes" id="UP001270362">
    <property type="component" value="Unassembled WGS sequence"/>
</dbReference>
<keyword evidence="2" id="KW-0255">Endonuclease</keyword>
<dbReference type="Pfam" id="PF03372">
    <property type="entry name" value="Exo_endo_phos"/>
    <property type="match status" value="1"/>
</dbReference>
<dbReference type="InterPro" id="IPR005135">
    <property type="entry name" value="Endo/exonuclease/phosphatase"/>
</dbReference>
<dbReference type="AlphaFoldDB" id="A0AAE0XGW6"/>
<protein>
    <submittedName>
        <fullName evidence="2">Endonuclease/exonuclease/phosphatase</fullName>
    </submittedName>
</protein>
<dbReference type="PANTHER" id="PTHR42834:SF1">
    <property type="entry name" value="ENDONUCLEASE_EXONUCLEASE_PHOSPHATASE FAMILY PROTEIN (AFU_ORTHOLOGUE AFUA_3G09210)"/>
    <property type="match status" value="1"/>
</dbReference>
<sequence>MMIRSTATQDKMKSTMSTTRAFCVAVLAGLQPLVAALTIAEINGNKYLSPYSGQAVTNVTGLVLAKGANGFWIRSTMPDNDPATSESVYVFSTTAGANLTIGDIVSLDGKVVEYRSAVAYVYLTEISTPKNVKILSKGNTVTPLVIGQDTLPPPTMQFSSLDGGDIYAVPNGVYNISAVNPVLKPAEYGMDFWESLSGELVTVKKPTVLLRPTSYRETWVVGDWATTGKNAHGGLTMSDKDANPEAIIIGSPLDGTKNPTDSKMGDLVEDITGVVQSTYGYYYILPLTAIKTTVASNGAAPPSSLQGTGNCRAITVGDYNVENLTPTGTHLTKVAGHIANFLKTPDILFVQEIQDNNGATDNGVVDANVTLTTLVAAIANLSNVTYAFVDIDPVSDQDGGEPGGNIRQAFLYRPEIISLYNPNPGSATDANEVLPGPALKYNPGRIQPASDAWTASRKPIVAAWRAKGAKKPFYTVNVHQSSKGGGTSLQGDRRPPINGVIDKRIQQAEITATFIKQILDEDPRARVITAGDFNEFTFVEPMRRFAAISGLKDLDDVVGLPAEERYTYTYDMNAQALDHMYVSPALATAATKYEHLHVNSWAKAADMVSDHDPSVALLNVCGCA</sequence>
<keyword evidence="3" id="KW-1185">Reference proteome</keyword>
<comment type="caution">
    <text evidence="2">The sequence shown here is derived from an EMBL/GenBank/DDBJ whole genome shotgun (WGS) entry which is preliminary data.</text>
</comment>
<name>A0AAE0XGW6_9PEZI</name>
<keyword evidence="2" id="KW-0378">Hydrolase</keyword>
<dbReference type="Gene3D" id="3.60.10.10">
    <property type="entry name" value="Endonuclease/exonuclease/phosphatase"/>
    <property type="match status" value="1"/>
</dbReference>
<reference evidence="2" key="1">
    <citation type="journal article" date="2023" name="Mol. Phylogenet. Evol.">
        <title>Genome-scale phylogeny and comparative genomics of the fungal order Sordariales.</title>
        <authorList>
            <person name="Hensen N."/>
            <person name="Bonometti L."/>
            <person name="Westerberg I."/>
            <person name="Brannstrom I.O."/>
            <person name="Guillou S."/>
            <person name="Cros-Aarteil S."/>
            <person name="Calhoun S."/>
            <person name="Haridas S."/>
            <person name="Kuo A."/>
            <person name="Mondo S."/>
            <person name="Pangilinan J."/>
            <person name="Riley R."/>
            <person name="LaButti K."/>
            <person name="Andreopoulos B."/>
            <person name="Lipzen A."/>
            <person name="Chen C."/>
            <person name="Yan M."/>
            <person name="Daum C."/>
            <person name="Ng V."/>
            <person name="Clum A."/>
            <person name="Steindorff A."/>
            <person name="Ohm R.A."/>
            <person name="Martin F."/>
            <person name="Silar P."/>
            <person name="Natvig D.O."/>
            <person name="Lalanne C."/>
            <person name="Gautier V."/>
            <person name="Ament-Velasquez S.L."/>
            <person name="Kruys A."/>
            <person name="Hutchinson M.I."/>
            <person name="Powell A.J."/>
            <person name="Barry K."/>
            <person name="Miller A.N."/>
            <person name="Grigoriev I.V."/>
            <person name="Debuchy R."/>
            <person name="Gladieux P."/>
            <person name="Hiltunen Thoren M."/>
            <person name="Johannesson H."/>
        </authorList>
    </citation>
    <scope>NUCLEOTIDE SEQUENCE</scope>
    <source>
        <strain evidence="2">CBS 314.62</strain>
    </source>
</reference>